<dbReference type="Proteomes" id="UP001160130">
    <property type="component" value="Unassembled WGS sequence"/>
</dbReference>
<evidence type="ECO:0000313" key="3">
    <source>
        <dbReference type="EMBL" id="MDH6196289.1"/>
    </source>
</evidence>
<evidence type="ECO:0000313" key="4">
    <source>
        <dbReference type="Proteomes" id="UP001160130"/>
    </source>
</evidence>
<accession>A0ABT6L017</accession>
<keyword evidence="1" id="KW-0812">Transmembrane</keyword>
<keyword evidence="1" id="KW-0472">Membrane</keyword>
<organism evidence="3 4">
    <name type="scientific">Mycolicibacterium frederiksbergense</name>
    <dbReference type="NCBI Taxonomy" id="117567"/>
    <lineage>
        <taxon>Bacteria</taxon>
        <taxon>Bacillati</taxon>
        <taxon>Actinomycetota</taxon>
        <taxon>Actinomycetes</taxon>
        <taxon>Mycobacteriales</taxon>
        <taxon>Mycobacteriaceae</taxon>
        <taxon>Mycolicibacterium</taxon>
    </lineage>
</organism>
<evidence type="ECO:0000256" key="1">
    <source>
        <dbReference type="SAM" id="Phobius"/>
    </source>
</evidence>
<protein>
    <recommendedName>
        <fullName evidence="2">DUF4190 domain-containing protein</fullName>
    </recommendedName>
</protein>
<keyword evidence="1" id="KW-1133">Transmembrane helix</keyword>
<reference evidence="3 4" key="1">
    <citation type="submission" date="2023-04" db="EMBL/GenBank/DDBJ databases">
        <title>Forest soil microbial communities from Buena Vista Peninsula, Colon Province, Panama.</title>
        <authorList>
            <person name="Bouskill N."/>
        </authorList>
    </citation>
    <scope>NUCLEOTIDE SEQUENCE [LARGE SCALE GENOMIC DNA]</scope>
    <source>
        <strain evidence="3 4">AC80</strain>
    </source>
</reference>
<proteinExistence type="predicted"/>
<comment type="caution">
    <text evidence="3">The sequence shown here is derived from an EMBL/GenBank/DDBJ whole genome shotgun (WGS) entry which is preliminary data.</text>
</comment>
<dbReference type="EMBL" id="JARXVE010000004">
    <property type="protein sequence ID" value="MDH6196289.1"/>
    <property type="molecule type" value="Genomic_DNA"/>
</dbReference>
<evidence type="ECO:0000259" key="2">
    <source>
        <dbReference type="Pfam" id="PF13828"/>
    </source>
</evidence>
<feature type="transmembrane region" description="Helical" evidence="1">
    <location>
        <begin position="105"/>
        <end position="128"/>
    </location>
</feature>
<dbReference type="InterPro" id="IPR025241">
    <property type="entry name" value="DUF4190"/>
</dbReference>
<dbReference type="RefSeq" id="WP_280832916.1">
    <property type="nucleotide sequence ID" value="NZ_JARXVE010000004.1"/>
</dbReference>
<keyword evidence="4" id="KW-1185">Reference proteome</keyword>
<gene>
    <name evidence="3" type="ORF">M2272_002932</name>
</gene>
<feature type="transmembrane region" description="Helical" evidence="1">
    <location>
        <begin position="67"/>
        <end position="93"/>
    </location>
</feature>
<feature type="domain" description="DUF4190" evidence="2">
    <location>
        <begin position="70"/>
        <end position="121"/>
    </location>
</feature>
<name>A0ABT6L017_9MYCO</name>
<dbReference type="Pfam" id="PF13828">
    <property type="entry name" value="DUF4190"/>
    <property type="match status" value="1"/>
</dbReference>
<sequence>MSKDATGTEIVVTYGEHGSGSEDPFAADPYAAPTSLPGYGQLMPTYGPPMSYGQHDAPPPKPEVNTFATLSVVFAFVFAPAGAVLGHLALARIKRGHEPGRKRAVLGLTLSYAIMALTVIALVVWLILGPARNNSGTTTVTTTTVPTPRVISTVVTPPPRSRPTVSVENLRQGDCIEVQTNAPVAGQPNTDHIYLYRAQCEVRDGVFQVRQLVGNEDACLTTNVVFNVARTVFACIDKFGG</sequence>